<evidence type="ECO:0000313" key="3">
    <source>
        <dbReference type="Proteomes" id="UP000887013"/>
    </source>
</evidence>
<feature type="region of interest" description="Disordered" evidence="1">
    <location>
        <begin position="53"/>
        <end position="79"/>
    </location>
</feature>
<keyword evidence="3" id="KW-1185">Reference proteome</keyword>
<proteinExistence type="predicted"/>
<reference evidence="2" key="1">
    <citation type="submission" date="2020-08" db="EMBL/GenBank/DDBJ databases">
        <title>Multicomponent nature underlies the extraordinary mechanical properties of spider dragline silk.</title>
        <authorList>
            <person name="Kono N."/>
            <person name="Nakamura H."/>
            <person name="Mori M."/>
            <person name="Yoshida Y."/>
            <person name="Ohtoshi R."/>
            <person name="Malay A.D."/>
            <person name="Moran D.A.P."/>
            <person name="Tomita M."/>
            <person name="Numata K."/>
            <person name="Arakawa K."/>
        </authorList>
    </citation>
    <scope>NUCLEOTIDE SEQUENCE</scope>
</reference>
<dbReference type="AlphaFoldDB" id="A0A8X6TDA9"/>
<dbReference type="EMBL" id="BMAW01100551">
    <property type="protein sequence ID" value="GFS95540.1"/>
    <property type="molecule type" value="Genomic_DNA"/>
</dbReference>
<feature type="compositionally biased region" description="Low complexity" evidence="1">
    <location>
        <begin position="61"/>
        <end position="70"/>
    </location>
</feature>
<gene>
    <name evidence="2" type="ORF">NPIL_412851</name>
</gene>
<dbReference type="Proteomes" id="UP000887013">
    <property type="component" value="Unassembled WGS sequence"/>
</dbReference>
<accession>A0A8X6TDA9</accession>
<name>A0A8X6TDA9_NEPPI</name>
<comment type="caution">
    <text evidence="2">The sequence shown here is derived from an EMBL/GenBank/DDBJ whole genome shotgun (WGS) entry which is preliminary data.</text>
</comment>
<sequence length="79" mass="8467">MNETSGAVEAVKRKSNEEIMNSANISHCLVQKGVVDLRTAPCRTEITAPLGSSFDEEVSIDDPPAASSSSFQNAENIDR</sequence>
<evidence type="ECO:0000313" key="2">
    <source>
        <dbReference type="EMBL" id="GFS95540.1"/>
    </source>
</evidence>
<evidence type="ECO:0000256" key="1">
    <source>
        <dbReference type="SAM" id="MobiDB-lite"/>
    </source>
</evidence>
<organism evidence="2 3">
    <name type="scientific">Nephila pilipes</name>
    <name type="common">Giant wood spider</name>
    <name type="synonym">Nephila maculata</name>
    <dbReference type="NCBI Taxonomy" id="299642"/>
    <lineage>
        <taxon>Eukaryota</taxon>
        <taxon>Metazoa</taxon>
        <taxon>Ecdysozoa</taxon>
        <taxon>Arthropoda</taxon>
        <taxon>Chelicerata</taxon>
        <taxon>Arachnida</taxon>
        <taxon>Araneae</taxon>
        <taxon>Araneomorphae</taxon>
        <taxon>Entelegynae</taxon>
        <taxon>Araneoidea</taxon>
        <taxon>Nephilidae</taxon>
        <taxon>Nephila</taxon>
    </lineage>
</organism>
<protein>
    <submittedName>
        <fullName evidence="2">Uncharacterized protein</fullName>
    </submittedName>
</protein>